<evidence type="ECO:0000313" key="3">
    <source>
        <dbReference type="WBParaSite" id="SMUV_0000324401-mRNA-1"/>
    </source>
</evidence>
<dbReference type="Proteomes" id="UP000046393">
    <property type="component" value="Unplaced"/>
</dbReference>
<keyword evidence="1" id="KW-0472">Membrane</keyword>
<dbReference type="AlphaFoldDB" id="A0A158R4E9"/>
<name>A0A158R4E9_9BILA</name>
<protein>
    <submittedName>
        <fullName evidence="3">COesterase domain-containing protein</fullName>
    </submittedName>
</protein>
<organism evidence="2 3">
    <name type="scientific">Syphacia muris</name>
    <dbReference type="NCBI Taxonomy" id="451379"/>
    <lineage>
        <taxon>Eukaryota</taxon>
        <taxon>Metazoa</taxon>
        <taxon>Ecdysozoa</taxon>
        <taxon>Nematoda</taxon>
        <taxon>Chromadorea</taxon>
        <taxon>Rhabditida</taxon>
        <taxon>Spirurina</taxon>
        <taxon>Oxyuridomorpha</taxon>
        <taxon>Oxyuroidea</taxon>
        <taxon>Oxyuridae</taxon>
        <taxon>Syphacia</taxon>
    </lineage>
</organism>
<evidence type="ECO:0000256" key="1">
    <source>
        <dbReference type="SAM" id="Phobius"/>
    </source>
</evidence>
<dbReference type="WBParaSite" id="SMUV_0000324401-mRNA-1">
    <property type="protein sequence ID" value="SMUV_0000324401-mRNA-1"/>
    <property type="gene ID" value="SMUV_0000324401"/>
</dbReference>
<reference evidence="3" key="1">
    <citation type="submission" date="2016-04" db="UniProtKB">
        <authorList>
            <consortium name="WormBaseParasite"/>
        </authorList>
    </citation>
    <scope>IDENTIFICATION</scope>
</reference>
<accession>A0A158R4E9</accession>
<keyword evidence="1" id="KW-1133">Transmembrane helix</keyword>
<keyword evidence="1" id="KW-0812">Transmembrane</keyword>
<feature type="transmembrane region" description="Helical" evidence="1">
    <location>
        <begin position="69"/>
        <end position="90"/>
    </location>
</feature>
<evidence type="ECO:0000313" key="2">
    <source>
        <dbReference type="Proteomes" id="UP000046393"/>
    </source>
</evidence>
<proteinExistence type="predicted"/>
<keyword evidence="2" id="KW-1185">Reference proteome</keyword>
<sequence>MAYINGTMLTFSRVDGGFFGNISAEAVVAGPGLNKAEPKVLADRWVIATKDFFECIGKNPRVWDETGKCGWTVGFVYGVIFSILIFSFMVCFTRCCLYTSSLGGFKWTLFGKALGEFFHSYSLSSVKDNHESMEFNFRGLPYPKTYLIPQSEASNVPHVFTIGSDTERCSKFNNVSADGCRKDLLLYDIQGEKSNRKACPGENFSTVKNRETEFRNSSPVEETVIITNDPKHLSTVSRQLTNHLKVEKTENFDKGERYEQTIAIGFEPDAVARNEVEDESPCIDTLSYGRIHVRPNLATRSCDRFCKRYGF</sequence>